<evidence type="ECO:0000313" key="2">
    <source>
        <dbReference type="Proteomes" id="UP000241462"/>
    </source>
</evidence>
<sequence length="57" mass="6627">MRIERIKKLWCGKITRVIRRGLDSVEELDRVEREEAKRKAAVLEPVGPLPKAFPKTL</sequence>
<dbReference type="AlphaFoldDB" id="A0A2T3A147"/>
<organism evidence="1 2">
    <name type="scientific">Coniella lustricola</name>
    <dbReference type="NCBI Taxonomy" id="2025994"/>
    <lineage>
        <taxon>Eukaryota</taxon>
        <taxon>Fungi</taxon>
        <taxon>Dikarya</taxon>
        <taxon>Ascomycota</taxon>
        <taxon>Pezizomycotina</taxon>
        <taxon>Sordariomycetes</taxon>
        <taxon>Sordariomycetidae</taxon>
        <taxon>Diaporthales</taxon>
        <taxon>Schizoparmaceae</taxon>
        <taxon>Coniella</taxon>
    </lineage>
</organism>
<gene>
    <name evidence="1" type="ORF">BD289DRAFT_439772</name>
</gene>
<protein>
    <submittedName>
        <fullName evidence="1">Uncharacterized protein</fullName>
    </submittedName>
</protein>
<feature type="non-terminal residue" evidence="1">
    <location>
        <position position="57"/>
    </location>
</feature>
<dbReference type="Proteomes" id="UP000241462">
    <property type="component" value="Unassembled WGS sequence"/>
</dbReference>
<dbReference type="InParanoid" id="A0A2T3A147"/>
<dbReference type="EMBL" id="KZ678514">
    <property type="protein sequence ID" value="PSR80924.1"/>
    <property type="molecule type" value="Genomic_DNA"/>
</dbReference>
<accession>A0A2T3A147</accession>
<keyword evidence="2" id="KW-1185">Reference proteome</keyword>
<name>A0A2T3A147_9PEZI</name>
<evidence type="ECO:0000313" key="1">
    <source>
        <dbReference type="EMBL" id="PSR80924.1"/>
    </source>
</evidence>
<dbReference type="OrthoDB" id="4777221at2759"/>
<reference evidence="1 2" key="1">
    <citation type="journal article" date="2018" name="Mycol. Prog.">
        <title>Coniella lustricola, a new species from submerged detritus.</title>
        <authorList>
            <person name="Raudabaugh D.B."/>
            <person name="Iturriaga T."/>
            <person name="Carver A."/>
            <person name="Mondo S."/>
            <person name="Pangilinan J."/>
            <person name="Lipzen A."/>
            <person name="He G."/>
            <person name="Amirebrahimi M."/>
            <person name="Grigoriev I.V."/>
            <person name="Miller A.N."/>
        </authorList>
    </citation>
    <scope>NUCLEOTIDE SEQUENCE [LARGE SCALE GENOMIC DNA]</scope>
    <source>
        <strain evidence="1 2">B22-T-1</strain>
    </source>
</reference>
<proteinExistence type="predicted"/>